<feature type="compositionally biased region" description="Low complexity" evidence="1">
    <location>
        <begin position="1048"/>
        <end position="1087"/>
    </location>
</feature>
<keyword evidence="3" id="KW-1185">Reference proteome</keyword>
<feature type="compositionally biased region" description="Basic and acidic residues" evidence="1">
    <location>
        <begin position="1293"/>
        <end position="1306"/>
    </location>
</feature>
<feature type="compositionally biased region" description="Low complexity" evidence="1">
    <location>
        <begin position="753"/>
        <end position="813"/>
    </location>
</feature>
<feature type="compositionally biased region" description="Low complexity" evidence="1">
    <location>
        <begin position="429"/>
        <end position="454"/>
    </location>
</feature>
<name>A0AAJ0CKW8_9HYPO</name>
<feature type="compositionally biased region" description="Polar residues" evidence="1">
    <location>
        <begin position="1100"/>
        <end position="1109"/>
    </location>
</feature>
<sequence length="1439" mass="158182">MAANMQQMAGAGQMMPQQLRRNGAQTQVQQLVYENILRNPQPTNGLTWQSNVSINDRMGKTMDLISNVSLALGGVEHLRVAEFGCGFEREVFLKSPSKEAYDQTLANKTLEFFKKRQANEPNIQNTLNANVQAQAQAAQAQGIMNMQAQMGRGMGQNQQGFQHLQHQMQGSQLPQQAQQQPQLQQQQMGMGMGMGMMNQAGRGAMGPNQQAPGMQIRQPQPFPGDISRLAPTDRAKVMDLAEKMMTQASDQQKATTRMTLSQRLSPQQLAEFQAQGRDPLAWFFQNQAFTMLKTNMNRLQQQQQQQAGGQNQNGGQAAAAAMMQQQHSQQSFQQRQSMMNVGQPTDFSQFNPNMESIKDQQMNGLMAQQAGQMVVPASTAGGQHATPQPGNQNIPNTQGQNQTPRQGQQPQQQQGGVNLQQMKMNQGASQSQNQLQMNMPQQNQQNGMPPSQSPGMNTLNTPVSRPQGGMNPMGGQGMGQGIVPFGDQRFNQGTQRPNNAAFNNMLANMTQEQRSAIQGLPTDKLNEVFRKWQSQRQGMAMNGAQMNQQNRPQNQFGAQMNLNMGAAGQVPQGMQQPNGAMSVNQQQQMQMPRMPIQNNQAQAMMDAMDLPPQVQNLVGQLPVEVKKWRDLKIWLSRNSTLPPQIRGQLGALQQRQFQVLMQRRASMHQQQQQQQQPGQNPNVNGAAMSNTGPAMPNQQIGMQRPTGNIPQHILQVTPQDLINVRNSRPNFAQVPDEQLRTMVMHMKRTSWMQQQQQQAQQLRAQQAQGQTSGQTQTPGQQQVGGAQNTMGQAPMQVQQTPRQQNRTPQPQTQASPPNMAQTASMQSAVQRQQGQANSQARNSNQAQPTKSLKRPSTDDVADTSVTAPTARPASQSNQQLPKGVASLTPQQIANLSPERRARYEQLIKAQMTGQNQSQQPNAEAINRLRTISQEEAKQFGLEMMSDISMSPQEYSETCVKIQRLAGDMTKVSRGLTKWYLLTRDDARAKMFFRTRLRIMRQFSDGEPMLVVKDKFSINSAEIDQARAMLESMAKDLAASMQGRALMKPGQQPQPGQGTAGNQAAQLPPQQQPRTQQQQTPQSQPAPLNAANLEKNSQALKNQQKTNGKGSQAPPAPTATQPPFPFGASSPHGNPSYIGKPKDINLQLPPARKKAKLTGQTPQSGATPSPKTTKNASPEMRRQEPPKPIFLCKEPDCDMAAIGFPGEQALKNHIEEEHTKPKEDPLKFVKENLALALGLEADGTSKKTSKPTDGATAMSASASKQGQTPKNAAATPMSQDNAMRRTGSALSKGVDVKSKEASTDSKPAKTSPWAGCTIDPQALLNNLGFEKGLPNIVSDALMYRSWTPNDTPESSKDSGSSEPNSDISEGAALEIDVNWQSFDNELLLDLNSTSLDGNFCNLDTNLLLDPHPGPAPDWDDVTIDFSKPFELDMSHYSMGY</sequence>
<feature type="compositionally biased region" description="Polar residues" evidence="1">
    <location>
        <begin position="814"/>
        <end position="850"/>
    </location>
</feature>
<evidence type="ECO:0000256" key="1">
    <source>
        <dbReference type="SAM" id="MobiDB-lite"/>
    </source>
</evidence>
<feature type="compositionally biased region" description="Polar residues" evidence="1">
    <location>
        <begin position="385"/>
        <end position="394"/>
    </location>
</feature>
<organism evidence="2 3">
    <name type="scientific">Conoideocrella luteorostrata</name>
    <dbReference type="NCBI Taxonomy" id="1105319"/>
    <lineage>
        <taxon>Eukaryota</taxon>
        <taxon>Fungi</taxon>
        <taxon>Dikarya</taxon>
        <taxon>Ascomycota</taxon>
        <taxon>Pezizomycotina</taxon>
        <taxon>Sordariomycetes</taxon>
        <taxon>Hypocreomycetidae</taxon>
        <taxon>Hypocreales</taxon>
        <taxon>Clavicipitaceae</taxon>
        <taxon>Conoideocrella</taxon>
    </lineage>
</organism>
<feature type="compositionally biased region" description="Polar residues" evidence="1">
    <location>
        <begin position="863"/>
        <end position="880"/>
    </location>
</feature>
<dbReference type="InterPro" id="IPR033789">
    <property type="entry name" value="Gal11_coact"/>
</dbReference>
<evidence type="ECO:0000313" key="2">
    <source>
        <dbReference type="EMBL" id="KAK2594946.1"/>
    </source>
</evidence>
<feature type="compositionally biased region" description="Polar residues" evidence="1">
    <location>
        <begin position="1157"/>
        <end position="1175"/>
    </location>
</feature>
<comment type="caution">
    <text evidence="2">The sequence shown here is derived from an EMBL/GenBank/DDBJ whole genome shotgun (WGS) entry which is preliminary data.</text>
</comment>
<feature type="compositionally biased region" description="Polar residues" evidence="1">
    <location>
        <begin position="677"/>
        <end position="706"/>
    </location>
</feature>
<feature type="region of interest" description="Disordered" evidence="1">
    <location>
        <begin position="300"/>
        <end position="338"/>
    </location>
</feature>
<feature type="region of interest" description="Disordered" evidence="1">
    <location>
        <begin position="1100"/>
        <end position="1191"/>
    </location>
</feature>
<feature type="compositionally biased region" description="Low complexity" evidence="1">
    <location>
        <begin position="395"/>
        <end position="421"/>
    </location>
</feature>
<protein>
    <submittedName>
        <fullName evidence="2">Uncharacterized protein</fullName>
    </submittedName>
</protein>
<dbReference type="EMBL" id="JASWJB010000149">
    <property type="protein sequence ID" value="KAK2594946.1"/>
    <property type="molecule type" value="Genomic_DNA"/>
</dbReference>
<feature type="compositionally biased region" description="Polar residues" evidence="1">
    <location>
        <begin position="1257"/>
        <end position="1280"/>
    </location>
</feature>
<feature type="region of interest" description="Disordered" evidence="1">
    <location>
        <begin position="748"/>
        <end position="895"/>
    </location>
</feature>
<dbReference type="CDD" id="cd12191">
    <property type="entry name" value="gal11_coact"/>
    <property type="match status" value="1"/>
</dbReference>
<feature type="region of interest" description="Disordered" evidence="1">
    <location>
        <begin position="378"/>
        <end position="460"/>
    </location>
</feature>
<reference evidence="2" key="1">
    <citation type="submission" date="2023-06" db="EMBL/GenBank/DDBJ databases">
        <title>Conoideocrella luteorostrata (Hypocreales: Clavicipitaceae), a potential biocontrol fungus for elongate hemlock scale in United States Christmas tree production areas.</title>
        <authorList>
            <person name="Barrett H."/>
            <person name="Lovett B."/>
            <person name="Macias A.M."/>
            <person name="Stajich J.E."/>
            <person name="Kasson M.T."/>
        </authorList>
    </citation>
    <scope>NUCLEOTIDE SEQUENCE</scope>
    <source>
        <strain evidence="2">ARSEF 14590</strain>
    </source>
</reference>
<dbReference type="Proteomes" id="UP001251528">
    <property type="component" value="Unassembled WGS sequence"/>
</dbReference>
<feature type="region of interest" description="Disordered" evidence="1">
    <location>
        <begin position="1"/>
        <end position="21"/>
    </location>
</feature>
<evidence type="ECO:0000313" key="3">
    <source>
        <dbReference type="Proteomes" id="UP001251528"/>
    </source>
</evidence>
<feature type="region of interest" description="Disordered" evidence="1">
    <location>
        <begin position="662"/>
        <end position="706"/>
    </location>
</feature>
<feature type="region of interest" description="Disordered" evidence="1">
    <location>
        <begin position="1241"/>
        <end position="1313"/>
    </location>
</feature>
<gene>
    <name evidence="2" type="ORF">QQS21_007349</name>
</gene>
<accession>A0AAJ0CKW8</accession>
<feature type="region of interest" description="Disordered" evidence="1">
    <location>
        <begin position="1046"/>
        <end position="1087"/>
    </location>
</feature>
<feature type="compositionally biased region" description="Pro residues" evidence="1">
    <location>
        <begin position="1113"/>
        <end position="1124"/>
    </location>
</feature>
<feature type="region of interest" description="Disordered" evidence="1">
    <location>
        <begin position="1346"/>
        <end position="1366"/>
    </location>
</feature>
<feature type="compositionally biased region" description="Low complexity" evidence="1">
    <location>
        <begin position="1"/>
        <end position="18"/>
    </location>
</feature>
<proteinExistence type="predicted"/>